<dbReference type="PANTHER" id="PTHR16631:SF26">
    <property type="entry name" value="GLUCAN 1,3-BETA-GLUCOSIDASE"/>
    <property type="match status" value="1"/>
</dbReference>
<evidence type="ECO:0000256" key="4">
    <source>
        <dbReference type="ARBA" id="ARBA00022525"/>
    </source>
</evidence>
<dbReference type="InterPro" id="IPR050732">
    <property type="entry name" value="Beta-glucan_modifiers"/>
</dbReference>
<evidence type="ECO:0000256" key="10">
    <source>
        <dbReference type="ARBA" id="ARBA00038929"/>
    </source>
</evidence>
<dbReference type="GO" id="GO:0031505">
    <property type="term" value="P:fungal-type cell wall organization"/>
    <property type="evidence" value="ECO:0007669"/>
    <property type="project" value="EnsemblFungi"/>
</dbReference>
<gene>
    <name evidence="14" type="ORF">NEOLI_003585</name>
</gene>
<evidence type="ECO:0000256" key="1">
    <source>
        <dbReference type="ARBA" id="ARBA00004191"/>
    </source>
</evidence>
<evidence type="ECO:0000256" key="13">
    <source>
        <dbReference type="SAM" id="SignalP"/>
    </source>
</evidence>
<dbReference type="GO" id="GO:0009277">
    <property type="term" value="C:fungal-type cell wall"/>
    <property type="evidence" value="ECO:0007669"/>
    <property type="project" value="EnsemblFungi"/>
</dbReference>
<dbReference type="GO" id="GO:0005576">
    <property type="term" value="C:extracellular region"/>
    <property type="evidence" value="ECO:0007669"/>
    <property type="project" value="EnsemblFungi"/>
</dbReference>
<dbReference type="Proteomes" id="UP000186594">
    <property type="component" value="Unassembled WGS sequence"/>
</dbReference>
<keyword evidence="7" id="KW-0325">Glycoprotein</keyword>
<keyword evidence="3" id="KW-0134">Cell wall</keyword>
<feature type="signal peptide" evidence="13">
    <location>
        <begin position="1"/>
        <end position="19"/>
    </location>
</feature>
<dbReference type="GO" id="GO:0042973">
    <property type="term" value="F:glucan endo-1,3-beta-D-glucosidase activity"/>
    <property type="evidence" value="ECO:0007669"/>
    <property type="project" value="EnsemblFungi"/>
</dbReference>
<keyword evidence="6" id="KW-0378">Hydrolase</keyword>
<dbReference type="AlphaFoldDB" id="A0A1U7LIS1"/>
<evidence type="ECO:0000313" key="15">
    <source>
        <dbReference type="Proteomes" id="UP000186594"/>
    </source>
</evidence>
<organism evidence="14 15">
    <name type="scientific">Neolecta irregularis (strain DAH-3)</name>
    <dbReference type="NCBI Taxonomy" id="1198029"/>
    <lineage>
        <taxon>Eukaryota</taxon>
        <taxon>Fungi</taxon>
        <taxon>Dikarya</taxon>
        <taxon>Ascomycota</taxon>
        <taxon>Taphrinomycotina</taxon>
        <taxon>Neolectales</taxon>
        <taxon>Neolectaceae</taxon>
        <taxon>Neolecta</taxon>
    </lineage>
</organism>
<evidence type="ECO:0000256" key="9">
    <source>
        <dbReference type="ARBA" id="ARBA00036824"/>
    </source>
</evidence>
<dbReference type="InterPro" id="IPR017853">
    <property type="entry name" value="GH"/>
</dbReference>
<keyword evidence="5 13" id="KW-0732">Signal</keyword>
<evidence type="ECO:0000256" key="3">
    <source>
        <dbReference type="ARBA" id="ARBA00022512"/>
    </source>
</evidence>
<name>A0A1U7LIS1_NEOID</name>
<dbReference type="InterPro" id="IPR000490">
    <property type="entry name" value="Glyco_hydro_17"/>
</dbReference>
<feature type="chain" id="PRO_5012504870" description="glucan 1,3-beta-glucosidase" evidence="13">
    <location>
        <begin position="20"/>
        <end position="308"/>
    </location>
</feature>
<evidence type="ECO:0000313" key="14">
    <source>
        <dbReference type="EMBL" id="OLL22544.1"/>
    </source>
</evidence>
<evidence type="ECO:0000256" key="11">
    <source>
        <dbReference type="ARBA" id="ARBA00041761"/>
    </source>
</evidence>
<evidence type="ECO:0000256" key="8">
    <source>
        <dbReference type="ARBA" id="ARBA00023295"/>
    </source>
</evidence>
<comment type="subcellular location">
    <subcellularLocation>
        <location evidence="1">Secreted</location>
        <location evidence="1">Cell wall</location>
    </subcellularLocation>
</comment>
<comment type="catalytic activity">
    <reaction evidence="9">
        <text>Successive hydrolysis of beta-D-glucose units from the non-reducing ends of (1-&gt;3)-beta-D-glucans, releasing alpha-glucose.</text>
        <dbReference type="EC" id="3.2.1.58"/>
    </reaction>
</comment>
<accession>A0A1U7LIS1</accession>
<evidence type="ECO:0000256" key="6">
    <source>
        <dbReference type="ARBA" id="ARBA00022801"/>
    </source>
</evidence>
<dbReference type="STRING" id="1198029.A0A1U7LIS1"/>
<dbReference type="Gene3D" id="3.20.20.80">
    <property type="entry name" value="Glycosidases"/>
    <property type="match status" value="2"/>
</dbReference>
<dbReference type="GO" id="GO:0005975">
    <property type="term" value="P:carbohydrate metabolic process"/>
    <property type="evidence" value="ECO:0007669"/>
    <property type="project" value="InterPro"/>
</dbReference>
<evidence type="ECO:0000256" key="7">
    <source>
        <dbReference type="ARBA" id="ARBA00023180"/>
    </source>
</evidence>
<keyword evidence="8" id="KW-0326">Glycosidase</keyword>
<dbReference type="SUPFAM" id="SSF51445">
    <property type="entry name" value="(Trans)glycosidases"/>
    <property type="match status" value="1"/>
</dbReference>
<dbReference type="OrthoDB" id="1293114at2759"/>
<reference evidence="14 15" key="1">
    <citation type="submission" date="2016-04" db="EMBL/GenBank/DDBJ databases">
        <title>Evolutionary innovation and constraint leading to complex multicellularity in the Ascomycota.</title>
        <authorList>
            <person name="Cisse O."/>
            <person name="Nguyen A."/>
            <person name="Hewitt D.A."/>
            <person name="Jedd G."/>
            <person name="Stajich J.E."/>
        </authorList>
    </citation>
    <scope>NUCLEOTIDE SEQUENCE [LARGE SCALE GENOMIC DNA]</scope>
    <source>
        <strain evidence="14 15">DAH-3</strain>
    </source>
</reference>
<evidence type="ECO:0000256" key="2">
    <source>
        <dbReference type="ARBA" id="ARBA00008773"/>
    </source>
</evidence>
<evidence type="ECO:0000256" key="5">
    <source>
        <dbReference type="ARBA" id="ARBA00022729"/>
    </source>
</evidence>
<dbReference type="EMBL" id="LXFE01003051">
    <property type="protein sequence ID" value="OLL22544.1"/>
    <property type="molecule type" value="Genomic_DNA"/>
</dbReference>
<keyword evidence="4" id="KW-0964">Secreted</keyword>
<dbReference type="GO" id="GO:0004338">
    <property type="term" value="F:glucan exo-1,3-beta-glucosidase activity"/>
    <property type="evidence" value="ECO:0007669"/>
    <property type="project" value="UniProtKB-EC"/>
</dbReference>
<comment type="similarity">
    <text evidence="2 12">Belongs to the glycosyl hydrolase 17 family.</text>
</comment>
<sequence length="308" mass="33085">MRASTFALALFSSLGSASAVGLLGFCLGATHADGTCKSQNDFELDFAALKPYTNTVRIYSLSDCNTLQNILPALKTSEFKILLGIWPTDDSHFAAEIAAMKKYLPMYGVNNIIGITIGSEVLYRKDLTVDALAARINTVKSSLAALGFGGVKIGTADSWNILITDAVRPVIEVSDLLLVNAFSYWQGEAPADMAHSFVDVSDIAQSKTFIESVKGNSTGFDFYVGETGWPSEGAAFQSATCNLSIAASYWQTAICGIRKWGINVFVFEAFDEPGKPSATSDTGVQVEGVEGHWGVFTVDRKAKYNLTC</sequence>
<evidence type="ECO:0000256" key="12">
    <source>
        <dbReference type="RuleBase" id="RU004335"/>
    </source>
</evidence>
<protein>
    <recommendedName>
        <fullName evidence="10">glucan 1,3-beta-glucosidase</fullName>
        <ecNumber evidence="10">3.2.1.58</ecNumber>
    </recommendedName>
    <alternativeName>
        <fullName evidence="11">Exo-1,3-beta-glucanase</fullName>
    </alternativeName>
</protein>
<dbReference type="GO" id="GO:0009986">
    <property type="term" value="C:cell surface"/>
    <property type="evidence" value="ECO:0007669"/>
    <property type="project" value="TreeGrafter"/>
</dbReference>
<dbReference type="OMA" id="EGICAMR"/>
<proteinExistence type="inferred from homology"/>
<keyword evidence="15" id="KW-1185">Reference proteome</keyword>
<dbReference type="EC" id="3.2.1.58" evidence="10"/>
<dbReference type="Pfam" id="PF00332">
    <property type="entry name" value="Glyco_hydro_17"/>
    <property type="match status" value="1"/>
</dbReference>
<comment type="caution">
    <text evidence="14">The sequence shown here is derived from an EMBL/GenBank/DDBJ whole genome shotgun (WGS) entry which is preliminary data.</text>
</comment>
<dbReference type="PANTHER" id="PTHR16631">
    <property type="entry name" value="GLUCAN 1,3-BETA-GLUCOSIDASE"/>
    <property type="match status" value="1"/>
</dbReference>